<dbReference type="EMBL" id="JAPFFI010000006">
    <property type="protein sequence ID" value="KAJ6390511.1"/>
    <property type="molecule type" value="Genomic_DNA"/>
</dbReference>
<sequence length="50" mass="5605">MRALIHHRSCRSLHEIVRVWQVVKVSQAIEISGKVPGAGQPGFINVKHFS</sequence>
<protein>
    <submittedName>
        <fullName evidence="1">Uncharacterized protein</fullName>
    </submittedName>
</protein>
<proteinExistence type="predicted"/>
<reference evidence="1" key="2">
    <citation type="journal article" date="2023" name="Int. J. Mol. Sci.">
        <title>De Novo Assembly and Annotation of 11 Diverse Shrub Willow (Salix) Genomes Reveals Novel Gene Organization in Sex-Linked Regions.</title>
        <authorList>
            <person name="Hyden B."/>
            <person name="Feng K."/>
            <person name="Yates T.B."/>
            <person name="Jawdy S."/>
            <person name="Cereghino C."/>
            <person name="Smart L.B."/>
            <person name="Muchero W."/>
        </authorList>
    </citation>
    <scope>NUCLEOTIDE SEQUENCE</scope>
    <source>
        <tissue evidence="1">Shoot tip</tissue>
    </source>
</reference>
<accession>A0ABQ9BWG8</accession>
<keyword evidence="2" id="KW-1185">Reference proteome</keyword>
<evidence type="ECO:0000313" key="1">
    <source>
        <dbReference type="EMBL" id="KAJ6390511.1"/>
    </source>
</evidence>
<dbReference type="Proteomes" id="UP001141253">
    <property type="component" value="Chromosome 2"/>
</dbReference>
<organism evidence="1 2">
    <name type="scientific">Salix suchowensis</name>
    <dbReference type="NCBI Taxonomy" id="1278906"/>
    <lineage>
        <taxon>Eukaryota</taxon>
        <taxon>Viridiplantae</taxon>
        <taxon>Streptophyta</taxon>
        <taxon>Embryophyta</taxon>
        <taxon>Tracheophyta</taxon>
        <taxon>Spermatophyta</taxon>
        <taxon>Magnoliopsida</taxon>
        <taxon>eudicotyledons</taxon>
        <taxon>Gunneridae</taxon>
        <taxon>Pentapetalae</taxon>
        <taxon>rosids</taxon>
        <taxon>fabids</taxon>
        <taxon>Malpighiales</taxon>
        <taxon>Salicaceae</taxon>
        <taxon>Saliceae</taxon>
        <taxon>Salix</taxon>
    </lineage>
</organism>
<evidence type="ECO:0000313" key="2">
    <source>
        <dbReference type="Proteomes" id="UP001141253"/>
    </source>
</evidence>
<reference evidence="1" key="1">
    <citation type="submission" date="2022-10" db="EMBL/GenBank/DDBJ databases">
        <authorList>
            <person name="Hyden B.L."/>
            <person name="Feng K."/>
            <person name="Yates T."/>
            <person name="Jawdy S."/>
            <person name="Smart L.B."/>
            <person name="Muchero W."/>
        </authorList>
    </citation>
    <scope>NUCLEOTIDE SEQUENCE</scope>
    <source>
        <tissue evidence="1">Shoot tip</tissue>
    </source>
</reference>
<name>A0ABQ9BWG8_9ROSI</name>
<comment type="caution">
    <text evidence="1">The sequence shown here is derived from an EMBL/GenBank/DDBJ whole genome shotgun (WGS) entry which is preliminary data.</text>
</comment>
<gene>
    <name evidence="1" type="ORF">OIU77_024676</name>
</gene>